<evidence type="ECO:0000256" key="5">
    <source>
        <dbReference type="ARBA" id="ARBA00022833"/>
    </source>
</evidence>
<dbReference type="Pfam" id="PF04002">
    <property type="entry name" value="RadC"/>
    <property type="match status" value="1"/>
</dbReference>
<dbReference type="InterPro" id="IPR020891">
    <property type="entry name" value="UPF0758_CS"/>
</dbReference>
<evidence type="ECO:0000256" key="6">
    <source>
        <dbReference type="ARBA" id="ARBA00023049"/>
    </source>
</evidence>
<accession>B7ANR2</accession>
<keyword evidence="5" id="KW-0862">Zinc</keyword>
<dbReference type="PROSITE" id="PS50249">
    <property type="entry name" value="MPN"/>
    <property type="match status" value="1"/>
</dbReference>
<dbReference type="CDD" id="cd08071">
    <property type="entry name" value="MPN_DUF2466"/>
    <property type="match status" value="1"/>
</dbReference>
<evidence type="ECO:0000256" key="3">
    <source>
        <dbReference type="ARBA" id="ARBA00022723"/>
    </source>
</evidence>
<dbReference type="PANTHER" id="PTHR30471">
    <property type="entry name" value="DNA REPAIR PROTEIN RADC"/>
    <property type="match status" value="1"/>
</dbReference>
<evidence type="ECO:0000259" key="8">
    <source>
        <dbReference type="PROSITE" id="PS50249"/>
    </source>
</evidence>
<dbReference type="PANTHER" id="PTHR30471:SF3">
    <property type="entry name" value="UPF0758 PROTEIN YEES-RELATED"/>
    <property type="match status" value="1"/>
</dbReference>
<dbReference type="Proteomes" id="UP000003136">
    <property type="component" value="Unassembled WGS sequence"/>
</dbReference>
<dbReference type="NCBIfam" id="NF000642">
    <property type="entry name" value="PRK00024.1"/>
    <property type="match status" value="1"/>
</dbReference>
<evidence type="ECO:0000313" key="9">
    <source>
        <dbReference type="EMBL" id="EEC58569.1"/>
    </source>
</evidence>
<dbReference type="GO" id="GO:0008237">
    <property type="term" value="F:metallopeptidase activity"/>
    <property type="evidence" value="ECO:0007669"/>
    <property type="project" value="UniProtKB-KW"/>
</dbReference>
<keyword evidence="3" id="KW-0479">Metal-binding</keyword>
<dbReference type="InterPro" id="IPR025657">
    <property type="entry name" value="RadC_JAB"/>
</dbReference>
<evidence type="ECO:0000256" key="4">
    <source>
        <dbReference type="ARBA" id="ARBA00022801"/>
    </source>
</evidence>
<comment type="similarity">
    <text evidence="1 7">Belongs to the UPF0758 family.</text>
</comment>
<dbReference type="GO" id="GO:0006508">
    <property type="term" value="P:proteolysis"/>
    <property type="evidence" value="ECO:0007669"/>
    <property type="project" value="UniProtKB-KW"/>
</dbReference>
<dbReference type="GO" id="GO:0046872">
    <property type="term" value="F:metal ion binding"/>
    <property type="evidence" value="ECO:0007669"/>
    <property type="project" value="UniProtKB-KW"/>
</dbReference>
<reference evidence="9 10" key="2">
    <citation type="submission" date="2008-11" db="EMBL/GenBank/DDBJ databases">
        <authorList>
            <person name="Fulton L."/>
            <person name="Clifton S."/>
            <person name="Fulton B."/>
            <person name="Xu J."/>
            <person name="Minx P."/>
            <person name="Pepin K.H."/>
            <person name="Johnson M."/>
            <person name="Bhonagiri V."/>
            <person name="Nash W.E."/>
            <person name="Mardis E.R."/>
            <person name="Wilson R.K."/>
        </authorList>
    </citation>
    <scope>NUCLEOTIDE SEQUENCE [LARGE SCALE GENOMIC DNA]</scope>
    <source>
        <strain evidence="9 10">ATCC 43243</strain>
    </source>
</reference>
<dbReference type="PROSITE" id="PS01302">
    <property type="entry name" value="UPF0758"/>
    <property type="match status" value="1"/>
</dbReference>
<dbReference type="EMBL" id="ABVQ01000033">
    <property type="protein sequence ID" value="EEC58569.1"/>
    <property type="molecule type" value="Genomic_DNA"/>
</dbReference>
<feature type="domain" description="MPN" evidence="8">
    <location>
        <begin position="120"/>
        <end position="242"/>
    </location>
</feature>
<dbReference type="Gene3D" id="3.40.140.10">
    <property type="entry name" value="Cytidine Deaminase, domain 2"/>
    <property type="match status" value="1"/>
</dbReference>
<dbReference type="STRING" id="483218.BACPEC_00316"/>
<dbReference type="SUPFAM" id="SSF102712">
    <property type="entry name" value="JAB1/MPN domain"/>
    <property type="match status" value="1"/>
</dbReference>
<evidence type="ECO:0000256" key="1">
    <source>
        <dbReference type="ARBA" id="ARBA00010243"/>
    </source>
</evidence>
<evidence type="ECO:0000313" key="10">
    <source>
        <dbReference type="Proteomes" id="UP000003136"/>
    </source>
</evidence>
<sequence>MNSVYDNTGLKNRRTKDLPASMRPYEKFMLYGAGALSDAELLAVIIKTGTTGISSIELAAGIIDMACNGSGSTNLAGLTGIGYEDLVSIRGIGSVKALQIMAVIELSRRISKSCAYRRLDFRNPVSIADYYMEDLRHAECERLVLVMLDTKLRLIKDEIISTGTVNASIVSPREIFVAALRAGAVFIVMLHNHPSGDAEPSSNDIAITRRVQLAGEMLGISLIDHIIIGDNRFVSLKESGLMNLNE</sequence>
<gene>
    <name evidence="9" type="ORF">BACPEC_00316</name>
</gene>
<proteinExistence type="inferred from homology"/>
<name>B7ANR2_9FIRM</name>
<keyword evidence="6" id="KW-0482">Metalloprotease</keyword>
<dbReference type="InterPro" id="IPR037518">
    <property type="entry name" value="MPN"/>
</dbReference>
<dbReference type="InterPro" id="IPR001405">
    <property type="entry name" value="UPF0758"/>
</dbReference>
<dbReference type="HOGENOM" id="CLU_073529_0_2_9"/>
<keyword evidence="10" id="KW-1185">Reference proteome</keyword>
<dbReference type="AlphaFoldDB" id="B7ANR2"/>
<evidence type="ECO:0000256" key="2">
    <source>
        <dbReference type="ARBA" id="ARBA00022670"/>
    </source>
</evidence>
<protein>
    <recommendedName>
        <fullName evidence="8">MPN domain-containing protein</fullName>
    </recommendedName>
</protein>
<reference evidence="9 10" key="1">
    <citation type="submission" date="2008-11" db="EMBL/GenBank/DDBJ databases">
        <title>Draft genome sequence of Bacteroides pectinophilus (ATCC 43243).</title>
        <authorList>
            <person name="Sudarsanam P."/>
            <person name="Ley R."/>
            <person name="Guruge J."/>
            <person name="Turnbaugh P.J."/>
            <person name="Mahowald M."/>
            <person name="Liep D."/>
            <person name="Gordon J."/>
        </authorList>
    </citation>
    <scope>NUCLEOTIDE SEQUENCE [LARGE SCALE GENOMIC DNA]</scope>
    <source>
        <strain evidence="9 10">ATCC 43243</strain>
    </source>
</reference>
<organism evidence="9 10">
    <name type="scientific">[Bacteroides] pectinophilus ATCC 43243</name>
    <dbReference type="NCBI Taxonomy" id="483218"/>
    <lineage>
        <taxon>Bacteria</taxon>
        <taxon>Bacillati</taxon>
        <taxon>Bacillota</taxon>
        <taxon>Clostridia</taxon>
        <taxon>Eubacteriales</taxon>
    </lineage>
</organism>
<dbReference type="InterPro" id="IPR046778">
    <property type="entry name" value="UPF0758_N"/>
</dbReference>
<dbReference type="eggNOG" id="COG2003">
    <property type="taxonomic scope" value="Bacteria"/>
</dbReference>
<evidence type="ECO:0000256" key="7">
    <source>
        <dbReference type="RuleBase" id="RU003797"/>
    </source>
</evidence>
<keyword evidence="4" id="KW-0378">Hydrolase</keyword>
<dbReference type="Pfam" id="PF20582">
    <property type="entry name" value="UPF0758_N"/>
    <property type="match status" value="1"/>
</dbReference>
<keyword evidence="2" id="KW-0645">Protease</keyword>
<dbReference type="NCBIfam" id="TIGR00608">
    <property type="entry name" value="radc"/>
    <property type="match status" value="1"/>
</dbReference>